<proteinExistence type="predicted"/>
<name>A0A382YN10_9ZZZZ</name>
<protein>
    <submittedName>
        <fullName evidence="1">Uncharacterized protein</fullName>
    </submittedName>
</protein>
<reference evidence="1" key="1">
    <citation type="submission" date="2018-05" db="EMBL/GenBank/DDBJ databases">
        <authorList>
            <person name="Lanie J.A."/>
            <person name="Ng W.-L."/>
            <person name="Kazmierczak K.M."/>
            <person name="Andrzejewski T.M."/>
            <person name="Davidsen T.M."/>
            <person name="Wayne K.J."/>
            <person name="Tettelin H."/>
            <person name="Glass J.I."/>
            <person name="Rusch D."/>
            <person name="Podicherti R."/>
            <person name="Tsui H.-C.T."/>
            <person name="Winkler M.E."/>
        </authorList>
    </citation>
    <scope>NUCLEOTIDE SEQUENCE</scope>
</reference>
<dbReference type="EMBL" id="UINC01176882">
    <property type="protein sequence ID" value="SVD84225.1"/>
    <property type="molecule type" value="Genomic_DNA"/>
</dbReference>
<gene>
    <name evidence="1" type="ORF">METZ01_LOCUS437079</name>
</gene>
<evidence type="ECO:0000313" key="1">
    <source>
        <dbReference type="EMBL" id="SVD84225.1"/>
    </source>
</evidence>
<dbReference type="AlphaFoldDB" id="A0A382YN10"/>
<organism evidence="1">
    <name type="scientific">marine metagenome</name>
    <dbReference type="NCBI Taxonomy" id="408172"/>
    <lineage>
        <taxon>unclassified sequences</taxon>
        <taxon>metagenomes</taxon>
        <taxon>ecological metagenomes</taxon>
    </lineage>
</organism>
<accession>A0A382YN10</accession>
<sequence>MKTIKTLKKWDSEINMFQKDVRHKVVTPFEAVRYKK</sequence>